<dbReference type="InterPro" id="IPR025121">
    <property type="entry name" value="GTPase_HflX_N"/>
</dbReference>
<dbReference type="SUPFAM" id="SSF52540">
    <property type="entry name" value="P-loop containing nucleoside triphosphate hydrolases"/>
    <property type="match status" value="1"/>
</dbReference>
<comment type="subcellular location">
    <subcellularLocation>
        <location evidence="5">Cytoplasm</location>
    </subcellularLocation>
    <text evidence="5">May associate with membranes.</text>
</comment>
<dbReference type="PANTHER" id="PTHR10229">
    <property type="entry name" value="GTP-BINDING PROTEIN HFLX"/>
    <property type="match status" value="1"/>
</dbReference>
<name>A0ABY7VZG8_9BACT</name>
<gene>
    <name evidence="5 8" type="primary">hflX</name>
    <name evidence="8" type="ORF">PQO03_20020</name>
</gene>
<feature type="coiled-coil region" evidence="6">
    <location>
        <begin position="171"/>
        <end position="198"/>
    </location>
</feature>
<dbReference type="InterPro" id="IPR006073">
    <property type="entry name" value="GTP-bd"/>
</dbReference>
<evidence type="ECO:0000256" key="4">
    <source>
        <dbReference type="ARBA" id="ARBA00023134"/>
    </source>
</evidence>
<dbReference type="RefSeq" id="WP_274152896.1">
    <property type="nucleotide sequence ID" value="NZ_CP117812.1"/>
</dbReference>
<dbReference type="Gene3D" id="3.40.50.300">
    <property type="entry name" value="P-loop containing nucleotide triphosphate hydrolases"/>
    <property type="match status" value="1"/>
</dbReference>
<proteinExistence type="inferred from homology"/>
<dbReference type="Pfam" id="PF16360">
    <property type="entry name" value="GTP-bdg_M"/>
    <property type="match status" value="1"/>
</dbReference>
<dbReference type="Pfam" id="PF13167">
    <property type="entry name" value="GTP-bdg_N"/>
    <property type="match status" value="1"/>
</dbReference>
<dbReference type="InterPro" id="IPR030394">
    <property type="entry name" value="G_HFLX_dom"/>
</dbReference>
<dbReference type="Gene3D" id="6.10.250.2860">
    <property type="match status" value="1"/>
</dbReference>
<dbReference type="Pfam" id="PF01926">
    <property type="entry name" value="MMR_HSR1"/>
    <property type="match status" value="1"/>
</dbReference>
<dbReference type="PRINTS" id="PR00326">
    <property type="entry name" value="GTP1OBG"/>
</dbReference>
<keyword evidence="1" id="KW-0479">Metal-binding</keyword>
<keyword evidence="9" id="KW-1185">Reference proteome</keyword>
<evidence type="ECO:0000256" key="2">
    <source>
        <dbReference type="ARBA" id="ARBA00022741"/>
    </source>
</evidence>
<comment type="function">
    <text evidence="5">GTPase that associates with the 50S ribosomal subunit and may have a role during protein synthesis or ribosome biogenesis.</text>
</comment>
<keyword evidence="6" id="KW-0175">Coiled coil</keyword>
<evidence type="ECO:0000313" key="8">
    <source>
        <dbReference type="EMBL" id="WDE98109.1"/>
    </source>
</evidence>
<evidence type="ECO:0000256" key="5">
    <source>
        <dbReference type="HAMAP-Rule" id="MF_00900"/>
    </source>
</evidence>
<evidence type="ECO:0000256" key="6">
    <source>
        <dbReference type="SAM" id="Coils"/>
    </source>
</evidence>
<dbReference type="InterPro" id="IPR016496">
    <property type="entry name" value="GTPase_HflX"/>
</dbReference>
<reference evidence="8 9" key="1">
    <citation type="submission" date="2023-02" db="EMBL/GenBank/DDBJ databases">
        <title>Genome sequence of Lentisphaera profundi SAORIC-696.</title>
        <authorList>
            <person name="Kim e."/>
            <person name="Cho J.-C."/>
            <person name="Choi A."/>
            <person name="Kang I."/>
        </authorList>
    </citation>
    <scope>NUCLEOTIDE SEQUENCE [LARGE SCALE GENOMIC DNA]</scope>
    <source>
        <strain evidence="8 9">SAORIC-696</strain>
    </source>
</reference>
<dbReference type="InterPro" id="IPR027417">
    <property type="entry name" value="P-loop_NTPase"/>
</dbReference>
<keyword evidence="5" id="KW-0963">Cytoplasm</keyword>
<dbReference type="EMBL" id="CP117812">
    <property type="protein sequence ID" value="WDE98109.1"/>
    <property type="molecule type" value="Genomic_DNA"/>
</dbReference>
<keyword evidence="2 5" id="KW-0547">Nucleotide-binding</keyword>
<dbReference type="PROSITE" id="PS51705">
    <property type="entry name" value="G_HFLX"/>
    <property type="match status" value="1"/>
</dbReference>
<dbReference type="NCBIfam" id="TIGR03156">
    <property type="entry name" value="GTP_HflX"/>
    <property type="match status" value="1"/>
</dbReference>
<feature type="domain" description="Hflx-type G" evidence="7">
    <location>
        <begin position="205"/>
        <end position="371"/>
    </location>
</feature>
<sequence length="434" mass="49521">MSISDEKKLDKDNTAFLVGVYKKNDEKEECDQLLEELEELMDTMGVEVAGKKAIRNQKPSARFLLTSGKAEELFHNAMEAQAGILVFDADISPSQQRNMERESGLTVIDRREVILEIFSQRATTREARLQIDLARSEYDLPRLARAWNHLSRQRGGANMKGEGERQFELDRRMVRSRISQLQKELEKVRSQRATQRKQRRKKPVPNAAIVGYTNAGKSSLLNCLTDADILADDKLFATLDPTTRRITLSNNQDLLLTDTVGFIRKLPHDLVEAFKATLEETVVADFLIHVVDASDPDALQQMETTFKVLNELEAGTKKTIIAFNKIDQVEHTATLASLRSAYPDCIFMSVKSGQGIEQLQERMCELIEHTLFDVELHIPFDRFDLMALIHRQCHIHVEKYEDDFIYVNCSAPTDMKNEIKDYIINDTLPNTNSC</sequence>
<comment type="subunit">
    <text evidence="5">Monomer. Associates with the 50S ribosomal subunit.</text>
</comment>
<protein>
    <recommendedName>
        <fullName evidence="5">GTPase HflX</fullName>
    </recommendedName>
    <alternativeName>
        <fullName evidence="5">GTP-binding protein HflX</fullName>
    </alternativeName>
</protein>
<evidence type="ECO:0000259" key="7">
    <source>
        <dbReference type="PROSITE" id="PS51705"/>
    </source>
</evidence>
<organism evidence="8 9">
    <name type="scientific">Lentisphaera profundi</name>
    <dbReference type="NCBI Taxonomy" id="1658616"/>
    <lineage>
        <taxon>Bacteria</taxon>
        <taxon>Pseudomonadati</taxon>
        <taxon>Lentisphaerota</taxon>
        <taxon>Lentisphaeria</taxon>
        <taxon>Lentisphaerales</taxon>
        <taxon>Lentisphaeraceae</taxon>
        <taxon>Lentisphaera</taxon>
    </lineage>
</organism>
<dbReference type="InterPro" id="IPR042108">
    <property type="entry name" value="GTPase_HflX_N_sf"/>
</dbReference>
<evidence type="ECO:0000256" key="3">
    <source>
        <dbReference type="ARBA" id="ARBA00022842"/>
    </source>
</evidence>
<keyword evidence="4 5" id="KW-0342">GTP-binding</keyword>
<keyword evidence="3" id="KW-0460">Magnesium</keyword>
<dbReference type="PANTHER" id="PTHR10229:SF0">
    <property type="entry name" value="GTP-BINDING PROTEIN 6-RELATED"/>
    <property type="match status" value="1"/>
</dbReference>
<dbReference type="PIRSF" id="PIRSF006809">
    <property type="entry name" value="GTP-binding_hflX_prd"/>
    <property type="match status" value="1"/>
</dbReference>
<dbReference type="CDD" id="cd01878">
    <property type="entry name" value="HflX"/>
    <property type="match status" value="1"/>
</dbReference>
<accession>A0ABY7VZG8</accession>
<dbReference type="Gene3D" id="3.40.50.11060">
    <property type="entry name" value="GTPase HflX, N-terminal domain"/>
    <property type="match status" value="1"/>
</dbReference>
<comment type="similarity">
    <text evidence="5">Belongs to the TRAFAC class OBG-HflX-like GTPase superfamily. HflX GTPase family.</text>
</comment>
<evidence type="ECO:0000256" key="1">
    <source>
        <dbReference type="ARBA" id="ARBA00022723"/>
    </source>
</evidence>
<dbReference type="InterPro" id="IPR032305">
    <property type="entry name" value="GTP-bd_M"/>
</dbReference>
<feature type="coiled-coil region" evidence="6">
    <location>
        <begin position="20"/>
        <end position="47"/>
    </location>
</feature>
<dbReference type="HAMAP" id="MF_00900">
    <property type="entry name" value="GTPase_HflX"/>
    <property type="match status" value="1"/>
</dbReference>
<dbReference type="InterPro" id="IPR005225">
    <property type="entry name" value="Small_GTP-bd"/>
</dbReference>
<dbReference type="NCBIfam" id="TIGR00231">
    <property type="entry name" value="small_GTP"/>
    <property type="match status" value="1"/>
</dbReference>
<dbReference type="Proteomes" id="UP001214250">
    <property type="component" value="Chromosome 2"/>
</dbReference>
<evidence type="ECO:0000313" key="9">
    <source>
        <dbReference type="Proteomes" id="UP001214250"/>
    </source>
</evidence>